<dbReference type="RefSeq" id="WP_074671679.1">
    <property type="nucleotide sequence ID" value="NZ_FNQG01000005.1"/>
</dbReference>
<keyword evidence="1" id="KW-0547">Nucleotide-binding</keyword>
<evidence type="ECO:0000256" key="1">
    <source>
        <dbReference type="ARBA" id="ARBA00022741"/>
    </source>
</evidence>
<dbReference type="EMBL" id="FNQG01000005">
    <property type="protein sequence ID" value="SDZ94302.1"/>
    <property type="molecule type" value="Genomic_DNA"/>
</dbReference>
<dbReference type="SUPFAM" id="SSF52540">
    <property type="entry name" value="P-loop containing nucleoside triphosphate hydrolases"/>
    <property type="match status" value="2"/>
</dbReference>
<dbReference type="GO" id="GO:0016887">
    <property type="term" value="F:ATP hydrolysis activity"/>
    <property type="evidence" value="ECO:0007669"/>
    <property type="project" value="InterPro"/>
</dbReference>
<reference evidence="6 7" key="1">
    <citation type="submission" date="2016-10" db="EMBL/GenBank/DDBJ databases">
        <authorList>
            <person name="de Groot N.N."/>
        </authorList>
    </citation>
    <scope>NUCLEOTIDE SEQUENCE [LARGE SCALE GENOMIC DNA]</scope>
    <source>
        <strain evidence="6 7">DSM 2872</strain>
    </source>
</reference>
<comment type="similarity">
    <text evidence="3">Belongs to the AAA ATPase family. Highly divergent.</text>
</comment>
<dbReference type="Gene3D" id="3.40.50.300">
    <property type="entry name" value="P-loop containing nucleotide triphosphate hydrolases"/>
    <property type="match status" value="1"/>
</dbReference>
<feature type="domain" description="AAA+ ATPase" evidence="5">
    <location>
        <begin position="264"/>
        <end position="400"/>
    </location>
</feature>
<evidence type="ECO:0000313" key="7">
    <source>
        <dbReference type="Proteomes" id="UP000183469"/>
    </source>
</evidence>
<dbReference type="AlphaFoldDB" id="A0A1H3X6N3"/>
<dbReference type="PANTHER" id="PTHR42960:SF1">
    <property type="entry name" value="YCF46 PROTEIN"/>
    <property type="match status" value="1"/>
</dbReference>
<dbReference type="InterPro" id="IPR052381">
    <property type="entry name" value="AAA_domain_protein"/>
</dbReference>
<proteinExistence type="inferred from homology"/>
<sequence length="499" mass="56402">MGNFKNELETYMDAGIPMLYVDTLEYDKVEEVVAETAKRNRRKIVHWSQRGLNYITDKAFTKDLSLVKALETLMADPKSVNRSILVLDDVHFFMDMPENISRLRELAYRINRGDIDECTVIIAAPLGNIPKELESYLTVMVPDYMTEDEIRKLILHITEENRSIPPKDELLDKLVMMLKGLSETEIINVLSLVLTKDNVIEASDLKLIMKQKQQMVQKSGILEMVETAENMDKIGGLENLKQWLQRKGSVLRNIKKAQSFGVDMPKGVLIAGMPGCGKSLTAKATATSFELPLLRMDMGRLMGKYVGESEGNMRRALRLTEASSPCVLWIDELEKAFAGVKSGGGGSEVTTRLFGNFLTWMQEKDSLAFVVATANDISELPPELMRKGRFDEIFYVGFPNEQERKKIFEIHIKNRRKKDLSSIDIDKLVKKTEGYCGADIEGVVREAVESAFVAGKEALTTEDLLKAIESTNPISETMKEQIDRMDAQYKKKKFTNASR</sequence>
<keyword evidence="2" id="KW-0067">ATP-binding</keyword>
<dbReference type="InterPro" id="IPR003593">
    <property type="entry name" value="AAA+_ATPase"/>
</dbReference>
<evidence type="ECO:0000256" key="4">
    <source>
        <dbReference type="ARBA" id="ARBA00040480"/>
    </source>
</evidence>
<dbReference type="PANTHER" id="PTHR42960">
    <property type="entry name" value="YCF46 PROTEIN"/>
    <property type="match status" value="1"/>
</dbReference>
<organism evidence="6 7">
    <name type="scientific">Selenomonas ruminantium</name>
    <dbReference type="NCBI Taxonomy" id="971"/>
    <lineage>
        <taxon>Bacteria</taxon>
        <taxon>Bacillati</taxon>
        <taxon>Bacillota</taxon>
        <taxon>Negativicutes</taxon>
        <taxon>Selenomonadales</taxon>
        <taxon>Selenomonadaceae</taxon>
        <taxon>Selenomonas</taxon>
    </lineage>
</organism>
<dbReference type="Proteomes" id="UP000183469">
    <property type="component" value="Unassembled WGS sequence"/>
</dbReference>
<dbReference type="Pfam" id="PF17862">
    <property type="entry name" value="AAA_lid_3"/>
    <property type="match status" value="1"/>
</dbReference>
<evidence type="ECO:0000259" key="5">
    <source>
        <dbReference type="SMART" id="SM00382"/>
    </source>
</evidence>
<dbReference type="OrthoDB" id="9806903at2"/>
<dbReference type="Gene3D" id="1.10.8.60">
    <property type="match status" value="1"/>
</dbReference>
<dbReference type="Pfam" id="PF00004">
    <property type="entry name" value="AAA"/>
    <property type="match status" value="1"/>
</dbReference>
<dbReference type="GO" id="GO:0005524">
    <property type="term" value="F:ATP binding"/>
    <property type="evidence" value="ECO:0007669"/>
    <property type="project" value="UniProtKB-KW"/>
</dbReference>
<gene>
    <name evidence="6" type="ORF">SAMN05660648_01290</name>
</gene>
<evidence type="ECO:0000256" key="3">
    <source>
        <dbReference type="ARBA" id="ARBA00038088"/>
    </source>
</evidence>
<dbReference type="InterPro" id="IPR003959">
    <property type="entry name" value="ATPase_AAA_core"/>
</dbReference>
<name>A0A1H3X6N3_SELRU</name>
<dbReference type="InterPro" id="IPR027417">
    <property type="entry name" value="P-loop_NTPase"/>
</dbReference>
<dbReference type="InterPro" id="IPR041569">
    <property type="entry name" value="AAA_lid_3"/>
</dbReference>
<protein>
    <recommendedName>
        <fullName evidence="4">Uncharacterized AAA domain-containing protein ycf46</fullName>
    </recommendedName>
</protein>
<dbReference type="SMART" id="SM00382">
    <property type="entry name" value="AAA"/>
    <property type="match status" value="1"/>
</dbReference>
<accession>A0A1H3X6N3</accession>
<evidence type="ECO:0000313" key="6">
    <source>
        <dbReference type="EMBL" id="SDZ94302.1"/>
    </source>
</evidence>
<evidence type="ECO:0000256" key="2">
    <source>
        <dbReference type="ARBA" id="ARBA00022840"/>
    </source>
</evidence>